<dbReference type="InterPro" id="IPR019734">
    <property type="entry name" value="TPR_rpt"/>
</dbReference>
<feature type="transmembrane region" description="Helical" evidence="3">
    <location>
        <begin position="292"/>
        <end position="311"/>
    </location>
</feature>
<feature type="transmembrane region" description="Helical" evidence="3">
    <location>
        <begin position="601"/>
        <end position="620"/>
    </location>
</feature>
<feature type="transmembrane region" description="Helical" evidence="3">
    <location>
        <begin position="191"/>
        <end position="215"/>
    </location>
</feature>
<dbReference type="eggNOG" id="COG0457">
    <property type="taxonomic scope" value="Bacteria"/>
</dbReference>
<dbReference type="STRING" id="324602.Caur_0611"/>
<feature type="transmembrane region" description="Helical" evidence="3">
    <location>
        <begin position="88"/>
        <end position="110"/>
    </location>
</feature>
<dbReference type="InterPro" id="IPR011990">
    <property type="entry name" value="TPR-like_helical_dom_sf"/>
</dbReference>
<dbReference type="HOGENOM" id="CLU_271234_0_0_0"/>
<dbReference type="eggNOG" id="COG3307">
    <property type="taxonomic scope" value="Bacteria"/>
</dbReference>
<dbReference type="EMBL" id="CP000909">
    <property type="protein sequence ID" value="ABY33851.1"/>
    <property type="molecule type" value="Genomic_DNA"/>
</dbReference>
<dbReference type="SUPFAM" id="SSF48452">
    <property type="entry name" value="TPR-like"/>
    <property type="match status" value="2"/>
</dbReference>
<feature type="transmembrane region" description="Helical" evidence="3">
    <location>
        <begin position="262"/>
        <end position="280"/>
    </location>
</feature>
<protein>
    <submittedName>
        <fullName evidence="4">TPR repeat-containing protein</fullName>
    </submittedName>
</protein>
<feature type="transmembrane region" description="Helical" evidence="3">
    <location>
        <begin position="428"/>
        <end position="447"/>
    </location>
</feature>
<dbReference type="PANTHER" id="PTHR37422:SF13">
    <property type="entry name" value="LIPOPOLYSACCHARIDE BIOSYNTHESIS PROTEIN PA4999-RELATED"/>
    <property type="match status" value="1"/>
</dbReference>
<feature type="transmembrane region" description="Helical" evidence="3">
    <location>
        <begin position="363"/>
        <end position="383"/>
    </location>
</feature>
<feature type="transmembrane region" description="Helical" evidence="3">
    <location>
        <begin position="236"/>
        <end position="256"/>
    </location>
</feature>
<dbReference type="Proteomes" id="UP000002008">
    <property type="component" value="Chromosome"/>
</dbReference>
<keyword evidence="1" id="KW-0802">TPR repeat</keyword>
<organism evidence="4 5">
    <name type="scientific">Chloroflexus aurantiacus (strain ATCC 29366 / DSM 635 / J-10-fl)</name>
    <dbReference type="NCBI Taxonomy" id="324602"/>
    <lineage>
        <taxon>Bacteria</taxon>
        <taxon>Bacillati</taxon>
        <taxon>Chloroflexota</taxon>
        <taxon>Chloroflexia</taxon>
        <taxon>Chloroflexales</taxon>
        <taxon>Chloroflexineae</taxon>
        <taxon>Chloroflexaceae</taxon>
        <taxon>Chloroflexus</taxon>
    </lineage>
</organism>
<feature type="transmembrane region" description="Helical" evidence="3">
    <location>
        <begin position="122"/>
        <end position="140"/>
    </location>
</feature>
<evidence type="ECO:0000313" key="5">
    <source>
        <dbReference type="Proteomes" id="UP000002008"/>
    </source>
</evidence>
<keyword evidence="3" id="KW-0472">Membrane</keyword>
<feature type="transmembrane region" description="Helical" evidence="3">
    <location>
        <begin position="44"/>
        <end position="62"/>
    </location>
</feature>
<evidence type="ECO:0000256" key="1">
    <source>
        <dbReference type="PROSITE-ProRule" id="PRU00339"/>
    </source>
</evidence>
<keyword evidence="3" id="KW-1133">Transmembrane helix</keyword>
<dbReference type="PROSITE" id="PS50005">
    <property type="entry name" value="TPR"/>
    <property type="match status" value="1"/>
</dbReference>
<feature type="transmembrane region" description="Helical" evidence="3">
    <location>
        <begin position="389"/>
        <end position="407"/>
    </location>
</feature>
<feature type="transmembrane region" description="Helical" evidence="3">
    <location>
        <begin position="12"/>
        <end position="32"/>
    </location>
</feature>
<evidence type="ECO:0000256" key="2">
    <source>
        <dbReference type="SAM" id="MobiDB-lite"/>
    </source>
</evidence>
<evidence type="ECO:0000256" key="3">
    <source>
        <dbReference type="SAM" id="Phobius"/>
    </source>
</evidence>
<dbReference type="InParanoid" id="A9WEU2"/>
<dbReference type="GO" id="GO:0016757">
    <property type="term" value="F:glycosyltransferase activity"/>
    <property type="evidence" value="ECO:0000318"/>
    <property type="project" value="GO_Central"/>
</dbReference>
<dbReference type="EnsemblBacteria" id="ABY33851">
    <property type="protein sequence ID" value="ABY33851"/>
    <property type="gene ID" value="Caur_0611"/>
</dbReference>
<dbReference type="InterPro" id="IPR051533">
    <property type="entry name" value="WaaL-like"/>
</dbReference>
<reference evidence="5" key="1">
    <citation type="journal article" date="2011" name="BMC Genomics">
        <title>Complete genome sequence of the filamentous anoxygenic phototrophic bacterium Chloroflexus aurantiacus.</title>
        <authorList>
            <person name="Tang K.H."/>
            <person name="Barry K."/>
            <person name="Chertkov O."/>
            <person name="Dalin E."/>
            <person name="Han C.S."/>
            <person name="Hauser L.J."/>
            <person name="Honchak B.M."/>
            <person name="Karbach L.E."/>
            <person name="Land M.L."/>
            <person name="Lapidus A."/>
            <person name="Larimer F.W."/>
            <person name="Mikhailova N."/>
            <person name="Pitluck S."/>
            <person name="Pierson B.K."/>
            <person name="Blankenship R.E."/>
        </authorList>
    </citation>
    <scope>NUCLEOTIDE SEQUENCE [LARGE SCALE GENOMIC DNA]</scope>
    <source>
        <strain evidence="5">ATCC 29366 / DSM 635 / J-10-fl</strain>
    </source>
</reference>
<dbReference type="GO" id="GO:0000271">
    <property type="term" value="P:polysaccharide biosynthetic process"/>
    <property type="evidence" value="ECO:0000318"/>
    <property type="project" value="GO_Central"/>
</dbReference>
<gene>
    <name evidence="4" type="ordered locus">Caur_0611</name>
</gene>
<accession>A9WEU2</accession>
<dbReference type="KEGG" id="cau:Caur_0611"/>
<dbReference type="AlphaFoldDB" id="A9WEU2"/>
<feature type="transmembrane region" description="Helical" evidence="3">
    <location>
        <begin position="668"/>
        <end position="687"/>
    </location>
</feature>
<feature type="transmembrane region" description="Helical" evidence="3">
    <location>
        <begin position="331"/>
        <end position="351"/>
    </location>
</feature>
<feature type="transmembrane region" description="Helical" evidence="3">
    <location>
        <begin position="580"/>
        <end position="595"/>
    </location>
</feature>
<dbReference type="PATRIC" id="fig|324602.8.peg.701"/>
<sequence length="1077" mass="118129">MPSHSVLGRWSARIIEASWLLALTLVPIYFNLYSARHFEPDKAAVLRSLALIGLAAALVWLIDQINRRSPAGQTTTGWNWTALRRHPLFWPVAGYTAVFVLTTITSVTPATSLWGSYQRMQGLYTFLSYVIFGVLIATTLRTATQRERFISLNLAAGTVVAIYGIMQHYQLDPLPWRGDVIARVASTLGNSIFVAAYLIMIVPLALYRMVAALAAARQAPGASQPATEWRWAGSQLLIWLAGTLLILATVKFSVAIRTIDFRYWWLFPGAVGCATALWWLLTVDRGAALPRWPLVVTLLFLLGFGISFAYNATAGVQQVASAEIAANALDWWLWLAGAVVALLAGYGLRLAGKIPSEPSRLTWQLQAVASALALVLILLTIFFSQSRGPWIGLGAGLFLFISLALWFGKRRLAATGDERNSRRLGQMLAGWIALTLIVGGFLIAFNLSDAPFFNRLREIPYVGRMGRLLEVESGTGLVRRLIWVGDEHAGGTLGLITSDPLRLIIGWGPESMFVAFNRFYPPSLANVEARGASPDRSHQAFLDEVVTKGLLGLAAYCWLIGSLVLFCWRQLQASMSWRHHLLIIGVLSAITAHLVEGLTGIPIVATLMMFWMLLGLSVAAKQIEDAQAAIPVPEPAAQPTKTGGRQPARRNPQRIPARQIGAQRPDGATFGMAGLIGLITVALVWWLNVQPVYADMRFQQAQSYSEQSNPSAQIILAALNEYLGAIRANPAEDFYYLHLARTLMTLADGLRNQGVAIGDAGQPDLDALLRLDSVPAITAFVQRSTPLSLLAHAEAALLRAHQISPLNKDHYANSGRINTFWYGWTGDVQRLYKALDWYERVAEIAPRDVTLINERAGVLMQLAEYATTNGDTAQASAFFQQADELLQTSARLDPRYGDTALRRGDLVRFRTGDLDAATTFYVQAIERSPQQMVDNLDRIARALQSRPDLLSQLRSAFAVQAERADQIFTEAQGKPERAIELPALSDQASRLYAAVARLAVQTGDIAGAVAPYARAVAIQPTNTALSQQYTLVLSETLQYDAAVAEAQRLLSILKSSGRNNEAAQVEQLITVLEQVRQ</sequence>
<feature type="region of interest" description="Disordered" evidence="2">
    <location>
        <begin position="631"/>
        <end position="660"/>
    </location>
</feature>
<keyword evidence="3" id="KW-0812">Transmembrane</keyword>
<dbReference type="PANTHER" id="PTHR37422">
    <property type="entry name" value="TEICHURONIC ACID BIOSYNTHESIS PROTEIN TUAE"/>
    <property type="match status" value="1"/>
</dbReference>
<keyword evidence="5" id="KW-1185">Reference proteome</keyword>
<proteinExistence type="predicted"/>
<dbReference type="Gene3D" id="1.25.40.10">
    <property type="entry name" value="Tetratricopeptide repeat domain"/>
    <property type="match status" value="2"/>
</dbReference>
<feature type="transmembrane region" description="Helical" evidence="3">
    <location>
        <begin position="152"/>
        <end position="171"/>
    </location>
</feature>
<feature type="repeat" description="TPR" evidence="1">
    <location>
        <begin position="989"/>
        <end position="1022"/>
    </location>
</feature>
<name>A9WEU2_CHLAA</name>
<evidence type="ECO:0000313" key="4">
    <source>
        <dbReference type="EMBL" id="ABY33851.1"/>
    </source>
</evidence>
<dbReference type="GO" id="GO:0005886">
    <property type="term" value="C:plasma membrane"/>
    <property type="evidence" value="ECO:0000318"/>
    <property type="project" value="GO_Central"/>
</dbReference>
<dbReference type="RefSeq" id="WP_012256507.1">
    <property type="nucleotide sequence ID" value="NC_010175.1"/>
</dbReference>
<feature type="transmembrane region" description="Helical" evidence="3">
    <location>
        <begin position="550"/>
        <end position="568"/>
    </location>
</feature>